<dbReference type="RefSeq" id="WP_006682055.1">
    <property type="nucleotide sequence ID" value="NZ_CAFB01000034.1"/>
</dbReference>
<keyword evidence="2" id="KW-1185">Reference proteome</keyword>
<dbReference type="AlphaFoldDB" id="G2J7N3"/>
<organism evidence="1 2">
    <name type="scientific">Candidatus Glomeribacter gigasporarum BEG34</name>
    <dbReference type="NCBI Taxonomy" id="1070319"/>
    <lineage>
        <taxon>Bacteria</taxon>
        <taxon>Pseudomonadati</taxon>
        <taxon>Pseudomonadota</taxon>
        <taxon>Betaproteobacteria</taxon>
        <taxon>Burkholderiales</taxon>
        <taxon>Burkholderiaceae</taxon>
        <taxon>Candidatus Glomeribacter</taxon>
    </lineage>
</organism>
<sequence>MLTGTSLSSGMYLPYEIISEIFKYTLDARPLNEYSFCLNDKSEPRNLELISRWFERDVKRILREERPEIMRAIAAGALSRIALHWTGDMEKVGPQRDLFVKNVKSVTERCSHLALDLDDILACGAGYGLSATDIHHSITTILEVIRNQYQKDFPIQSFEFKAPAAVNFSSPGFFRASGHFETGFMRLFLELGDIAENARDQKIRFLLDLGGSGIKDDDIHDLTEMLGLNTIIIEKLDLSENSFSLQGITELVDLFKDKPVQSLYFRNFRSSNIGTLFDSLIQASRNINLGLLDISGSVLSDDAFTGLCALIGSNADIKRLNIKNCRINNMPGRERLSESIHINTHLRTLDLLEKPIDIGNHRHSFSLDDFIQKEAKLKVEGTKARQSVRQLA</sequence>
<dbReference type="SUPFAM" id="SSF52047">
    <property type="entry name" value="RNI-like"/>
    <property type="match status" value="1"/>
</dbReference>
<evidence type="ECO:0000313" key="1">
    <source>
        <dbReference type="EMBL" id="CCD28778.1"/>
    </source>
</evidence>
<dbReference type="STRING" id="1070319.CAGGBEG34_180085"/>
<name>G2J7N3_9BURK</name>
<dbReference type="Proteomes" id="UP000054051">
    <property type="component" value="Unassembled WGS sequence"/>
</dbReference>
<dbReference type="InterPro" id="IPR032675">
    <property type="entry name" value="LRR_dom_sf"/>
</dbReference>
<comment type="caution">
    <text evidence="1">The sequence shown here is derived from an EMBL/GenBank/DDBJ whole genome shotgun (WGS) entry which is preliminary data.</text>
</comment>
<protein>
    <submittedName>
        <fullName evidence="1">Putative leucine Rich Repeat family protein</fullName>
    </submittedName>
</protein>
<evidence type="ECO:0000313" key="2">
    <source>
        <dbReference type="Proteomes" id="UP000054051"/>
    </source>
</evidence>
<dbReference type="EMBL" id="CAFB01000034">
    <property type="protein sequence ID" value="CCD28778.1"/>
    <property type="molecule type" value="Genomic_DNA"/>
</dbReference>
<dbReference type="OrthoDB" id="9822509at2"/>
<reference evidence="1 2" key="1">
    <citation type="submission" date="2011-08" db="EMBL/GenBank/DDBJ databases">
        <title>The genome of the obligate endobacterium of an arbuscular mycorrhizal fungus reveals an interphylum network of nutritional interactions.</title>
        <authorList>
            <person name="Ghignone S."/>
            <person name="Salvioli A."/>
            <person name="Anca I."/>
            <person name="Lumini E."/>
            <person name="Ortu G."/>
            <person name="Petiti L."/>
            <person name="Cruveiller S."/>
            <person name="Bianciotto V."/>
            <person name="Piffanelli P."/>
            <person name="Lanfranco L."/>
            <person name="Bonfante P."/>
        </authorList>
    </citation>
    <scope>NUCLEOTIDE SEQUENCE [LARGE SCALE GENOMIC DNA]</scope>
    <source>
        <strain evidence="1 2">BEG34</strain>
    </source>
</reference>
<gene>
    <name evidence="1" type="ORF">CAGGBEG34_180085</name>
</gene>
<dbReference type="Gene3D" id="3.80.10.10">
    <property type="entry name" value="Ribonuclease Inhibitor"/>
    <property type="match status" value="1"/>
</dbReference>
<accession>G2J7N3</accession>
<proteinExistence type="predicted"/>